<organism evidence="7 8">
    <name type="scientific">Carboxylicivirga mesophila</name>
    <dbReference type="NCBI Taxonomy" id="1166478"/>
    <lineage>
        <taxon>Bacteria</taxon>
        <taxon>Pseudomonadati</taxon>
        <taxon>Bacteroidota</taxon>
        <taxon>Bacteroidia</taxon>
        <taxon>Marinilabiliales</taxon>
        <taxon>Marinilabiliaceae</taxon>
        <taxon>Carboxylicivirga</taxon>
    </lineage>
</organism>
<dbReference type="InterPro" id="IPR010445">
    <property type="entry name" value="LapA_dom"/>
</dbReference>
<keyword evidence="2 5" id="KW-0812">Transmembrane</keyword>
<evidence type="ECO:0000256" key="2">
    <source>
        <dbReference type="ARBA" id="ARBA00022692"/>
    </source>
</evidence>
<feature type="domain" description="Lipopolysaccharide assembly protein A" evidence="6">
    <location>
        <begin position="21"/>
        <end position="63"/>
    </location>
</feature>
<name>A0ABS5KEY2_9BACT</name>
<dbReference type="EMBL" id="JAGUCN010000026">
    <property type="protein sequence ID" value="MBS2213347.1"/>
    <property type="molecule type" value="Genomic_DNA"/>
</dbReference>
<evidence type="ECO:0000256" key="1">
    <source>
        <dbReference type="ARBA" id="ARBA00022475"/>
    </source>
</evidence>
<keyword evidence="8" id="KW-1185">Reference proteome</keyword>
<gene>
    <name evidence="7" type="ORF">KEM09_18170</name>
</gene>
<accession>A0ABS5KEY2</accession>
<evidence type="ECO:0000256" key="4">
    <source>
        <dbReference type="ARBA" id="ARBA00023136"/>
    </source>
</evidence>
<evidence type="ECO:0000256" key="5">
    <source>
        <dbReference type="SAM" id="Phobius"/>
    </source>
</evidence>
<comment type="caution">
    <text evidence="7">The sequence shown here is derived from an EMBL/GenBank/DDBJ whole genome shotgun (WGS) entry which is preliminary data.</text>
</comment>
<feature type="transmembrane region" description="Helical" evidence="5">
    <location>
        <begin position="39"/>
        <end position="60"/>
    </location>
</feature>
<reference evidence="7 8" key="1">
    <citation type="journal article" date="2014" name="Int. J. Syst. Evol. Microbiol.">
        <title>Carboxylicivirga gen. nov. in the family Marinilabiliaceae with two novel species, Carboxylicivirga mesophila sp. nov. and Carboxylicivirga taeanensis sp. nov., and reclassification of Cytophaga fermentans as Saccharicrinis fermentans gen. nov., comb. nov.</title>
        <authorList>
            <person name="Yang S.H."/>
            <person name="Seo H.S."/>
            <person name="Woo J.H."/>
            <person name="Oh H.M."/>
            <person name="Jang H."/>
            <person name="Lee J.H."/>
            <person name="Kim S.J."/>
            <person name="Kwon K.K."/>
        </authorList>
    </citation>
    <scope>NUCLEOTIDE SEQUENCE [LARGE SCALE GENOMIC DNA]</scope>
    <source>
        <strain evidence="7 8">JCM 18290</strain>
    </source>
</reference>
<dbReference type="RefSeq" id="WP_212230473.1">
    <property type="nucleotide sequence ID" value="NZ_JAGUCN010000026.1"/>
</dbReference>
<protein>
    <submittedName>
        <fullName evidence="7">LapA family protein</fullName>
    </submittedName>
</protein>
<sequence>MKKSFWVILISSAILVIFSAKNADPVSVNILFNEIRVSLAILLIIVFLTGFIAGASYFFIKSKKKKEPINDTPEYTEELSDTNANN</sequence>
<evidence type="ECO:0000259" key="6">
    <source>
        <dbReference type="Pfam" id="PF06305"/>
    </source>
</evidence>
<dbReference type="Pfam" id="PF06305">
    <property type="entry name" value="LapA_dom"/>
    <property type="match status" value="1"/>
</dbReference>
<keyword evidence="1" id="KW-1003">Cell membrane</keyword>
<proteinExistence type="predicted"/>
<evidence type="ECO:0000256" key="3">
    <source>
        <dbReference type="ARBA" id="ARBA00022989"/>
    </source>
</evidence>
<evidence type="ECO:0000313" key="7">
    <source>
        <dbReference type="EMBL" id="MBS2213347.1"/>
    </source>
</evidence>
<dbReference type="Proteomes" id="UP000721861">
    <property type="component" value="Unassembled WGS sequence"/>
</dbReference>
<keyword evidence="3 5" id="KW-1133">Transmembrane helix</keyword>
<keyword evidence="4 5" id="KW-0472">Membrane</keyword>
<evidence type="ECO:0000313" key="8">
    <source>
        <dbReference type="Proteomes" id="UP000721861"/>
    </source>
</evidence>